<protein>
    <submittedName>
        <fullName evidence="4">40S ribosomal protein S21-2</fullName>
    </submittedName>
</protein>
<dbReference type="GO" id="GO:0005840">
    <property type="term" value="C:ribosome"/>
    <property type="evidence" value="ECO:0007669"/>
    <property type="project" value="UniProtKB-KW"/>
</dbReference>
<dbReference type="Pfam" id="PF01249">
    <property type="entry name" value="Ribosomal_S21e"/>
    <property type="match status" value="1"/>
</dbReference>
<dbReference type="eggNOG" id="KOG3486">
    <property type="taxonomic scope" value="Eukaryota"/>
</dbReference>
<evidence type="ECO:0000256" key="3">
    <source>
        <dbReference type="ARBA" id="ARBA00023274"/>
    </source>
</evidence>
<dbReference type="STRING" id="981085.W9RV16"/>
<proteinExistence type="inferred from homology"/>
<dbReference type="Proteomes" id="UP000030645">
    <property type="component" value="Unassembled WGS sequence"/>
</dbReference>
<sequence length="165" mass="18365">MFGSIEEYAKPANRDKEVHEIEENGVNFVERGKRSGGRIRMNGFSGDFQQLLSLPISTKGATVMEVKGRSATSIWSPHQHGFQVASRSRGKSHAPVQFWPIWPLSATNRLITSKDHASVQINAGHLDENGIYTGQFSTFALCGFVRAQVHFLSPIFVFCLSFSCF</sequence>
<gene>
    <name evidence="4" type="ORF">L484_009223</name>
</gene>
<dbReference type="GO" id="GO:1990904">
    <property type="term" value="C:ribonucleoprotein complex"/>
    <property type="evidence" value="ECO:0007669"/>
    <property type="project" value="UniProtKB-KW"/>
</dbReference>
<keyword evidence="3" id="KW-0687">Ribonucleoprotein</keyword>
<comment type="similarity">
    <text evidence="1">Belongs to the eukaryotic ribosomal protein eS21 family.</text>
</comment>
<evidence type="ECO:0000256" key="2">
    <source>
        <dbReference type="ARBA" id="ARBA00022980"/>
    </source>
</evidence>
<keyword evidence="2 4" id="KW-0689">Ribosomal protein</keyword>
<dbReference type="Gene3D" id="3.30.1230.20">
    <property type="match status" value="1"/>
</dbReference>
<dbReference type="GO" id="GO:0006412">
    <property type="term" value="P:translation"/>
    <property type="evidence" value="ECO:0007669"/>
    <property type="project" value="InterPro"/>
</dbReference>
<dbReference type="InterPro" id="IPR038579">
    <property type="entry name" value="Ribosomal_eS21_sf"/>
</dbReference>
<keyword evidence="5" id="KW-1185">Reference proteome</keyword>
<dbReference type="InterPro" id="IPR001931">
    <property type="entry name" value="Ribosomal_eS21"/>
</dbReference>
<name>W9RV16_9ROSA</name>
<dbReference type="PANTHER" id="PTHR10442">
    <property type="entry name" value="40S RIBOSOMAL PROTEIN S21"/>
    <property type="match status" value="1"/>
</dbReference>
<evidence type="ECO:0000313" key="5">
    <source>
        <dbReference type="Proteomes" id="UP000030645"/>
    </source>
</evidence>
<accession>W9RV16</accession>
<dbReference type="GO" id="GO:0003735">
    <property type="term" value="F:structural constituent of ribosome"/>
    <property type="evidence" value="ECO:0007669"/>
    <property type="project" value="InterPro"/>
</dbReference>
<organism evidence="4 5">
    <name type="scientific">Morus notabilis</name>
    <dbReference type="NCBI Taxonomy" id="981085"/>
    <lineage>
        <taxon>Eukaryota</taxon>
        <taxon>Viridiplantae</taxon>
        <taxon>Streptophyta</taxon>
        <taxon>Embryophyta</taxon>
        <taxon>Tracheophyta</taxon>
        <taxon>Spermatophyta</taxon>
        <taxon>Magnoliopsida</taxon>
        <taxon>eudicotyledons</taxon>
        <taxon>Gunneridae</taxon>
        <taxon>Pentapetalae</taxon>
        <taxon>rosids</taxon>
        <taxon>fabids</taxon>
        <taxon>Rosales</taxon>
        <taxon>Moraceae</taxon>
        <taxon>Moreae</taxon>
        <taxon>Morus</taxon>
    </lineage>
</organism>
<dbReference type="AlphaFoldDB" id="W9RV16"/>
<evidence type="ECO:0000256" key="1">
    <source>
        <dbReference type="ARBA" id="ARBA00010228"/>
    </source>
</evidence>
<dbReference type="EMBL" id="KE345705">
    <property type="protein sequence ID" value="EXC11812.1"/>
    <property type="molecule type" value="Genomic_DNA"/>
</dbReference>
<reference evidence="5" key="1">
    <citation type="submission" date="2013-01" db="EMBL/GenBank/DDBJ databases">
        <title>Draft Genome Sequence of a Mulberry Tree, Morus notabilis C.K. Schneid.</title>
        <authorList>
            <person name="He N."/>
            <person name="Zhao S."/>
        </authorList>
    </citation>
    <scope>NUCLEOTIDE SEQUENCE</scope>
</reference>
<evidence type="ECO:0000313" key="4">
    <source>
        <dbReference type="EMBL" id="EXC11812.1"/>
    </source>
</evidence>